<reference evidence="3 4" key="1">
    <citation type="submission" date="2024-05" db="EMBL/GenBank/DDBJ databases">
        <authorList>
            <person name="Liu Q."/>
            <person name="Xin Y.-H."/>
        </authorList>
    </citation>
    <scope>NUCLEOTIDE SEQUENCE [LARGE SCALE GENOMIC DNA]</scope>
    <source>
        <strain evidence="3 4">CGMCC 1.10181</strain>
    </source>
</reference>
<protein>
    <submittedName>
        <fullName evidence="3">Nuclear transport factor 2 family protein</fullName>
    </submittedName>
</protein>
<organism evidence="3 4">
    <name type="scientific">Sphingomonas oligophenolica</name>
    <dbReference type="NCBI Taxonomy" id="301154"/>
    <lineage>
        <taxon>Bacteria</taxon>
        <taxon>Pseudomonadati</taxon>
        <taxon>Pseudomonadota</taxon>
        <taxon>Alphaproteobacteria</taxon>
        <taxon>Sphingomonadales</taxon>
        <taxon>Sphingomonadaceae</taxon>
        <taxon>Sphingomonas</taxon>
    </lineage>
</organism>
<dbReference type="InterPro" id="IPR032710">
    <property type="entry name" value="NTF2-like_dom_sf"/>
</dbReference>
<dbReference type="CDD" id="cd00531">
    <property type="entry name" value="NTF2_like"/>
    <property type="match status" value="1"/>
</dbReference>
<dbReference type="PANTHER" id="PTHR41252:SF1">
    <property type="entry name" value="BLR2505 PROTEIN"/>
    <property type="match status" value="1"/>
</dbReference>
<evidence type="ECO:0000313" key="3">
    <source>
        <dbReference type="EMBL" id="MEN2790298.1"/>
    </source>
</evidence>
<keyword evidence="4" id="KW-1185">Reference proteome</keyword>
<comment type="caution">
    <text evidence="3">The sequence shown here is derived from an EMBL/GenBank/DDBJ whole genome shotgun (WGS) entry which is preliminary data.</text>
</comment>
<evidence type="ECO:0000313" key="4">
    <source>
        <dbReference type="Proteomes" id="UP001419910"/>
    </source>
</evidence>
<dbReference type="RefSeq" id="WP_343889025.1">
    <property type="nucleotide sequence ID" value="NZ_BAAAEH010000016.1"/>
</dbReference>
<gene>
    <name evidence="3" type="ORF">ABC974_11725</name>
</gene>
<evidence type="ECO:0000256" key="1">
    <source>
        <dbReference type="SAM" id="MobiDB-lite"/>
    </source>
</evidence>
<proteinExistence type="predicted"/>
<dbReference type="Pfam" id="PF12680">
    <property type="entry name" value="SnoaL_2"/>
    <property type="match status" value="1"/>
</dbReference>
<feature type="domain" description="SnoaL-like" evidence="2">
    <location>
        <begin position="10"/>
        <end position="114"/>
    </location>
</feature>
<dbReference type="Gene3D" id="3.10.450.50">
    <property type="match status" value="1"/>
</dbReference>
<accession>A0ABU9Y3A7</accession>
<dbReference type="PANTHER" id="PTHR41252">
    <property type="entry name" value="BLR2505 PROTEIN"/>
    <property type="match status" value="1"/>
</dbReference>
<evidence type="ECO:0000259" key="2">
    <source>
        <dbReference type="Pfam" id="PF12680"/>
    </source>
</evidence>
<dbReference type="SUPFAM" id="SSF54427">
    <property type="entry name" value="NTF2-like"/>
    <property type="match status" value="1"/>
</dbReference>
<feature type="region of interest" description="Disordered" evidence="1">
    <location>
        <begin position="128"/>
        <end position="152"/>
    </location>
</feature>
<dbReference type="Proteomes" id="UP001419910">
    <property type="component" value="Unassembled WGS sequence"/>
</dbReference>
<sequence>MSIEKNIQTVKDFFAALGRGDREAMLALVAEDIEWIIPGEDWPLAGTRRGHAGLADLLETASRSIEMSTEPREFVEQGDRVLVLGLASGRIKATDKTFEDEWVFAITVRDGRLTMIREYVDTQALARASEADANQTPSLIDADDTGAAQRAS</sequence>
<dbReference type="InterPro" id="IPR037401">
    <property type="entry name" value="SnoaL-like"/>
</dbReference>
<name>A0ABU9Y3A7_9SPHN</name>
<dbReference type="EMBL" id="JBDIME010000008">
    <property type="protein sequence ID" value="MEN2790298.1"/>
    <property type="molecule type" value="Genomic_DNA"/>
</dbReference>